<dbReference type="Proteomes" id="UP000677244">
    <property type="component" value="Unassembled WGS sequence"/>
</dbReference>
<comment type="caution">
    <text evidence="2">The sequence shown here is derived from an EMBL/GenBank/DDBJ whole genome shotgun (WGS) entry which is preliminary data.</text>
</comment>
<gene>
    <name evidence="2" type="ORF">J7I42_13995</name>
</gene>
<keyword evidence="3" id="KW-1185">Reference proteome</keyword>
<evidence type="ECO:0000313" key="2">
    <source>
        <dbReference type="EMBL" id="MBO9201388.1"/>
    </source>
</evidence>
<reference evidence="2 3" key="1">
    <citation type="submission" date="2021-03" db="EMBL/GenBank/DDBJ databases">
        <title>Assistant Professor.</title>
        <authorList>
            <person name="Huq M.A."/>
        </authorList>
    </citation>
    <scope>NUCLEOTIDE SEQUENCE [LARGE SCALE GENOMIC DNA]</scope>
    <source>
        <strain evidence="2 3">MAH-29</strain>
    </source>
</reference>
<dbReference type="InterPro" id="IPR032593">
    <property type="entry name" value="DUF4907"/>
</dbReference>
<sequence length="118" mass="13030">MIRTISKHHKLVLLAALLIAAGSIFYILAVKKPATPANTLHYTTFKTEHGWGYDILVNDRIVIHQPMLPGQSGYKGFPTEQEAGADAQNVIESIKSGTHPFFGQKQLQRPGVLRAQPK</sequence>
<dbReference type="Pfam" id="PF16250">
    <property type="entry name" value="DUF4907"/>
    <property type="match status" value="1"/>
</dbReference>
<dbReference type="RefSeq" id="WP_209139437.1">
    <property type="nucleotide sequence ID" value="NZ_JAGHKO010000002.1"/>
</dbReference>
<proteinExistence type="predicted"/>
<organism evidence="2 3">
    <name type="scientific">Niastella soli</name>
    <dbReference type="NCBI Taxonomy" id="2821487"/>
    <lineage>
        <taxon>Bacteria</taxon>
        <taxon>Pseudomonadati</taxon>
        <taxon>Bacteroidota</taxon>
        <taxon>Chitinophagia</taxon>
        <taxon>Chitinophagales</taxon>
        <taxon>Chitinophagaceae</taxon>
        <taxon>Niastella</taxon>
    </lineage>
</organism>
<dbReference type="EMBL" id="JAGHKO010000002">
    <property type="protein sequence ID" value="MBO9201388.1"/>
    <property type="molecule type" value="Genomic_DNA"/>
</dbReference>
<protein>
    <submittedName>
        <fullName evidence="2">DUF4907 domain-containing protein</fullName>
    </submittedName>
</protein>
<evidence type="ECO:0000313" key="3">
    <source>
        <dbReference type="Proteomes" id="UP000677244"/>
    </source>
</evidence>
<accession>A0ABS3YUD8</accession>
<evidence type="ECO:0000256" key="1">
    <source>
        <dbReference type="SAM" id="MobiDB-lite"/>
    </source>
</evidence>
<feature type="region of interest" description="Disordered" evidence="1">
    <location>
        <begin position="98"/>
        <end position="118"/>
    </location>
</feature>
<name>A0ABS3YUD8_9BACT</name>